<evidence type="ECO:0000256" key="1">
    <source>
        <dbReference type="SAM" id="MobiDB-lite"/>
    </source>
</evidence>
<comment type="caution">
    <text evidence="2">The sequence shown here is derived from an EMBL/GenBank/DDBJ whole genome shotgun (WGS) entry which is preliminary data.</text>
</comment>
<name>A0A1R0GQY7_9FUNG</name>
<evidence type="ECO:0000313" key="2">
    <source>
        <dbReference type="EMBL" id="OLY79311.1"/>
    </source>
</evidence>
<gene>
    <name evidence="2" type="ORF">AYI68_g6623</name>
</gene>
<dbReference type="OrthoDB" id="20835at2759"/>
<feature type="compositionally biased region" description="Basic and acidic residues" evidence="1">
    <location>
        <begin position="90"/>
        <end position="103"/>
    </location>
</feature>
<protein>
    <submittedName>
        <fullName evidence="2">Uncharacterized protein</fullName>
    </submittedName>
</protein>
<organism evidence="2 3">
    <name type="scientific">Smittium mucronatum</name>
    <dbReference type="NCBI Taxonomy" id="133383"/>
    <lineage>
        <taxon>Eukaryota</taxon>
        <taxon>Fungi</taxon>
        <taxon>Fungi incertae sedis</taxon>
        <taxon>Zoopagomycota</taxon>
        <taxon>Kickxellomycotina</taxon>
        <taxon>Harpellomycetes</taxon>
        <taxon>Harpellales</taxon>
        <taxon>Legeriomycetaceae</taxon>
        <taxon>Smittium</taxon>
    </lineage>
</organism>
<proteinExistence type="predicted"/>
<sequence length="191" mass="21420">MVKKLDLDIDQIFSLKKSQKNAEPQSKISKTERPEKDGKQKDILQLDSINKINKVAGNVSSIQKSNKNKKKNKKKNSAATKTSIEGSENDPLRDEESKIDKISGDNTLISSEDSKKEKKERKVMVVDATGRGSNPLNKEIDSQLKIKNPALSQDKDDPFADIRGSNPRINEDNMRVFYYDDLRIGEGEGGK</sequence>
<feature type="compositionally biased region" description="Basic and acidic residues" evidence="1">
    <location>
        <begin position="29"/>
        <end position="44"/>
    </location>
</feature>
<feature type="compositionally biased region" description="Basic and acidic residues" evidence="1">
    <location>
        <begin position="112"/>
        <end position="124"/>
    </location>
</feature>
<dbReference type="EMBL" id="LSSL01004638">
    <property type="protein sequence ID" value="OLY79311.1"/>
    <property type="molecule type" value="Genomic_DNA"/>
</dbReference>
<keyword evidence="3" id="KW-1185">Reference proteome</keyword>
<feature type="compositionally biased region" description="Basic residues" evidence="1">
    <location>
        <begin position="66"/>
        <end position="76"/>
    </location>
</feature>
<reference evidence="2 3" key="1">
    <citation type="journal article" date="2016" name="Mol. Biol. Evol.">
        <title>Genome-Wide Survey of Gut Fungi (Harpellales) Reveals the First Horizontally Transferred Ubiquitin Gene from a Mosquito Host.</title>
        <authorList>
            <person name="Wang Y."/>
            <person name="White M.M."/>
            <person name="Kvist S."/>
            <person name="Moncalvo J.M."/>
        </authorList>
    </citation>
    <scope>NUCLEOTIDE SEQUENCE [LARGE SCALE GENOMIC DNA]</scope>
    <source>
        <strain evidence="2 3">ALG-7-W6</strain>
    </source>
</reference>
<dbReference type="AlphaFoldDB" id="A0A1R0GQY7"/>
<accession>A0A1R0GQY7</accession>
<feature type="region of interest" description="Disordered" evidence="1">
    <location>
        <begin position="17"/>
        <end position="168"/>
    </location>
</feature>
<dbReference type="Proteomes" id="UP000187455">
    <property type="component" value="Unassembled WGS sequence"/>
</dbReference>
<evidence type="ECO:0000313" key="3">
    <source>
        <dbReference type="Proteomes" id="UP000187455"/>
    </source>
</evidence>